<gene>
    <name evidence="1" type="ORF">P6U19_25500</name>
</gene>
<dbReference type="EMBL" id="JARPRR010000030">
    <property type="protein sequence ID" value="MDG0955921.1"/>
    <property type="molecule type" value="Genomic_DNA"/>
</dbReference>
<reference evidence="1" key="1">
    <citation type="submission" date="2023-03" db="EMBL/GenBank/DDBJ databases">
        <title>Genetic diversity of Bacillus cereus sensu lato isolates from Slovenia.</title>
        <authorList>
            <person name="Abdelli M."/>
        </authorList>
    </citation>
    <scope>NUCLEOTIDE SEQUENCE</scope>
    <source>
        <strain evidence="1">SIBC39</strain>
    </source>
</reference>
<proteinExistence type="predicted"/>
<dbReference type="Proteomes" id="UP001216801">
    <property type="component" value="Unassembled WGS sequence"/>
</dbReference>
<dbReference type="RefSeq" id="WP_277617158.1">
    <property type="nucleotide sequence ID" value="NZ_JARPRP010000031.1"/>
</dbReference>
<sequence>MTNTKETSAREARNAYMREWRAKNKEKVKATQDRYWKRKAKELAESEGK</sequence>
<evidence type="ECO:0000313" key="1">
    <source>
        <dbReference type="EMBL" id="MDG0955921.1"/>
    </source>
</evidence>
<dbReference type="AlphaFoldDB" id="A0AAJ1NEW6"/>
<evidence type="ECO:0000313" key="2">
    <source>
        <dbReference type="Proteomes" id="UP001216801"/>
    </source>
</evidence>
<comment type="caution">
    <text evidence="1">The sequence shown here is derived from an EMBL/GenBank/DDBJ whole genome shotgun (WGS) entry which is preliminary data.</text>
</comment>
<accession>A0AAJ1NEW6</accession>
<name>A0AAJ1NEW6_9BACI</name>
<organism evidence="1 2">
    <name type="scientific">Bacillus paranthracis</name>
    <dbReference type="NCBI Taxonomy" id="2026186"/>
    <lineage>
        <taxon>Bacteria</taxon>
        <taxon>Bacillati</taxon>
        <taxon>Bacillota</taxon>
        <taxon>Bacilli</taxon>
        <taxon>Bacillales</taxon>
        <taxon>Bacillaceae</taxon>
        <taxon>Bacillus</taxon>
        <taxon>Bacillus cereus group</taxon>
    </lineage>
</organism>
<protein>
    <submittedName>
        <fullName evidence="1">Uncharacterized protein</fullName>
    </submittedName>
</protein>